<protein>
    <submittedName>
        <fullName evidence="3">Uncharacterized protein</fullName>
    </submittedName>
</protein>
<keyword evidence="1" id="KW-0812">Transmembrane</keyword>
<feature type="signal peptide" evidence="2">
    <location>
        <begin position="1"/>
        <end position="19"/>
    </location>
</feature>
<keyword evidence="1" id="KW-0472">Membrane</keyword>
<dbReference type="AlphaFoldDB" id="A0A812Q722"/>
<feature type="transmembrane region" description="Helical" evidence="1">
    <location>
        <begin position="28"/>
        <end position="47"/>
    </location>
</feature>
<keyword evidence="2" id="KW-0732">Signal</keyword>
<dbReference type="OrthoDB" id="449003at2759"/>
<sequence length="1186" mass="130635">MMPWASAFKLLATFQLVADLQCPTAYVLDVLCMVILFISLLVLALALEAVVAMQGAGPLPEEDRSAWLDDSAINIRSPWQHFKTGFGWSAGFVGCLMTLQTVTLLYVEKSAVPESLVWAIIFFPCLLAVLGPVWLMKLMCQKQLTDMFLTRRVLLLDPPSSTLIKSLLMLALGVYALMVLGSVAAVSCEGLFVVLGALLGPSWTLLKALAMGTEAEDQLKQVEVWKGKLKNLSTELPKLREMSWSDWPQEGELSFASVSFIQSSTAHRPGFFHNIFWHRTAVRQLGASNVGFCVLPSFIAIVGIFLAVSFLQAARFMCSRGQLLDLELATDLHAVTFAQHQSKYAVHMDTSFTQVVMLAMADVTSTRWISLQQPSTARGTASAHEQGLEIRGKSFGSEELQLSQALIPRISRVQAKGLRPSLQAKEYFVRFSPMQTLPSHVTVSKENFTARVAWSTLPGSIMSLPEGVDSFDIHVNLLDFFLGIPADANREPSAMADMLQWTSFQAAPNATESWCQHVCEARPECLRSFFGQGGCYFACHHHDRIQRFLPSLVSGRKLSGQLDGCRRSEVERCKEVVAQEHLLIFKDVPPDWRGANAQLSLSLVLQVGGQRFIANSGTLELRRGLPAPSDAFVLLDDGEAMKTATTIDGFGNVIITASYYDPLKITSLNLSVLPMLPDRAFEVVWTPAQLQTDAPALKLLQQGGRCKESAMVYHRYALCGAQGDLQDVPSTVGVSPWTGQLEAPLQFVVALRSKDLQVWPEAPVQTVQLKFDGVDSPAAWAAQHGCKVLDHPLANRSIVASADATCKLLAECPEQLCPLVDEQGLGGSSDIGDYSLGQPVERAPLLSQNAIAHVMICMHGLNACTKTRWPWGYEYGELYLHQHGAKMAVNALLSEVLQAGTRGLEFLQHMIMTSLDSENSYFWILSDLARAIWELPSLTAQLVKTVASLDHRMPKQLLEALARSSSSAVMHVNGTERDLLRAAFADVHELRVALEEVTKMRQVVTALDLANNVTVLTVGCAACPRENRQPLPAHWTHLVQHIPRLRVLRLEHFVLRLPALEQLVEALGSAHSLDTFWPEQLELGQHANKLGQALARLPEPKRLMALGLRANGLGTEAYWLPQLLPNFTSVGLLNIRDNGLGDAIGQELIESIKALPELWRVLVGGNRFRERTMKRMSEACGCEVAE</sequence>
<evidence type="ECO:0000256" key="2">
    <source>
        <dbReference type="SAM" id="SignalP"/>
    </source>
</evidence>
<accession>A0A812Q722</accession>
<feature type="chain" id="PRO_5032412917" evidence="2">
    <location>
        <begin position="20"/>
        <end position="1186"/>
    </location>
</feature>
<feature type="transmembrane region" description="Helical" evidence="1">
    <location>
        <begin position="118"/>
        <end position="140"/>
    </location>
</feature>
<dbReference type="EMBL" id="CAJNJA010016331">
    <property type="protein sequence ID" value="CAE7378716.1"/>
    <property type="molecule type" value="Genomic_DNA"/>
</dbReference>
<reference evidence="3" key="1">
    <citation type="submission" date="2021-02" db="EMBL/GenBank/DDBJ databases">
        <authorList>
            <person name="Dougan E. K."/>
            <person name="Rhodes N."/>
            <person name="Thang M."/>
            <person name="Chan C."/>
        </authorList>
    </citation>
    <scope>NUCLEOTIDE SEQUENCE</scope>
</reference>
<evidence type="ECO:0000256" key="1">
    <source>
        <dbReference type="SAM" id="Phobius"/>
    </source>
</evidence>
<evidence type="ECO:0000313" key="4">
    <source>
        <dbReference type="Proteomes" id="UP000601435"/>
    </source>
</evidence>
<comment type="caution">
    <text evidence="3">The sequence shown here is derived from an EMBL/GenBank/DDBJ whole genome shotgun (WGS) entry which is preliminary data.</text>
</comment>
<dbReference type="SUPFAM" id="SSF52047">
    <property type="entry name" value="RNI-like"/>
    <property type="match status" value="1"/>
</dbReference>
<organism evidence="3 4">
    <name type="scientific">Symbiodinium necroappetens</name>
    <dbReference type="NCBI Taxonomy" id="1628268"/>
    <lineage>
        <taxon>Eukaryota</taxon>
        <taxon>Sar</taxon>
        <taxon>Alveolata</taxon>
        <taxon>Dinophyceae</taxon>
        <taxon>Suessiales</taxon>
        <taxon>Symbiodiniaceae</taxon>
        <taxon>Symbiodinium</taxon>
    </lineage>
</organism>
<gene>
    <name evidence="3" type="ORF">SNEC2469_LOCUS10232</name>
</gene>
<feature type="transmembrane region" description="Helical" evidence="1">
    <location>
        <begin position="161"/>
        <end position="185"/>
    </location>
</feature>
<evidence type="ECO:0000313" key="3">
    <source>
        <dbReference type="EMBL" id="CAE7378716.1"/>
    </source>
</evidence>
<proteinExistence type="predicted"/>
<dbReference type="InterPro" id="IPR032675">
    <property type="entry name" value="LRR_dom_sf"/>
</dbReference>
<feature type="transmembrane region" description="Helical" evidence="1">
    <location>
        <begin position="289"/>
        <end position="311"/>
    </location>
</feature>
<feature type="transmembrane region" description="Helical" evidence="1">
    <location>
        <begin position="86"/>
        <end position="106"/>
    </location>
</feature>
<feature type="transmembrane region" description="Helical" evidence="1">
    <location>
        <begin position="191"/>
        <end position="210"/>
    </location>
</feature>
<keyword evidence="4" id="KW-1185">Reference proteome</keyword>
<dbReference type="Proteomes" id="UP000601435">
    <property type="component" value="Unassembled WGS sequence"/>
</dbReference>
<name>A0A812Q722_9DINO</name>
<keyword evidence="1" id="KW-1133">Transmembrane helix</keyword>
<dbReference type="Gene3D" id="3.80.10.10">
    <property type="entry name" value="Ribonuclease Inhibitor"/>
    <property type="match status" value="1"/>
</dbReference>